<feature type="chain" id="PRO_5012464036" evidence="8">
    <location>
        <begin position="25"/>
        <end position="112"/>
    </location>
</feature>
<evidence type="ECO:0000259" key="9">
    <source>
        <dbReference type="Pfam" id="PF00127"/>
    </source>
</evidence>
<reference evidence="11" key="1">
    <citation type="journal article" date="2017" name="Proc. Natl. Acad. Sci. U.S.A.">
        <title>Simulation of Deepwater Horizon oil plume reveals substrate specialization within a complex community of hydrocarbon degraders.</title>
        <authorList>
            <person name="Hu P."/>
            <person name="Dubinsky E.A."/>
            <person name="Probst A.J."/>
            <person name="Wang J."/>
            <person name="Sieber C.M.K."/>
            <person name="Tom L.M."/>
            <person name="Gardinali P."/>
            <person name="Banfield J.F."/>
            <person name="Atlas R.M."/>
            <person name="Andersen G.L."/>
        </authorList>
    </citation>
    <scope>NUCLEOTIDE SEQUENCE [LARGE SCALE GENOMIC DNA]</scope>
</reference>
<dbReference type="GO" id="GO:0005507">
    <property type="term" value="F:copper ion binding"/>
    <property type="evidence" value="ECO:0007669"/>
    <property type="project" value="InterPro"/>
</dbReference>
<evidence type="ECO:0000256" key="7">
    <source>
        <dbReference type="PIRSR" id="PIRSR602386-1"/>
    </source>
</evidence>
<dbReference type="EMBL" id="MAAF01000111">
    <property type="protein sequence ID" value="OUR75208.1"/>
    <property type="molecule type" value="Genomic_DNA"/>
</dbReference>
<dbReference type="AlphaFoldDB" id="A0A1Y5DXE9"/>
<evidence type="ECO:0000256" key="6">
    <source>
        <dbReference type="ARBA" id="ARBA00023008"/>
    </source>
</evidence>
<dbReference type="Proteomes" id="UP000243053">
    <property type="component" value="Unassembled WGS sequence"/>
</dbReference>
<dbReference type="PANTHER" id="PTHR36507">
    <property type="entry name" value="BLL1555 PROTEIN"/>
    <property type="match status" value="1"/>
</dbReference>
<evidence type="ECO:0000256" key="5">
    <source>
        <dbReference type="ARBA" id="ARBA00022982"/>
    </source>
</evidence>
<dbReference type="PRINTS" id="PR00155">
    <property type="entry name" value="AMICYANIN"/>
</dbReference>
<feature type="binding site" evidence="7">
    <location>
        <position position="95"/>
    </location>
    <ligand>
        <name>Cu cation</name>
        <dbReference type="ChEBI" id="CHEBI:23378"/>
    </ligand>
</feature>
<dbReference type="PANTHER" id="PTHR36507:SF1">
    <property type="entry name" value="BLL1555 PROTEIN"/>
    <property type="match status" value="1"/>
</dbReference>
<feature type="domain" description="Blue (type 1) copper" evidence="9">
    <location>
        <begin position="33"/>
        <end position="108"/>
    </location>
</feature>
<keyword evidence="4" id="KW-0574">Periplasm</keyword>
<dbReference type="InterPro" id="IPR052721">
    <property type="entry name" value="ET_Amicyanin"/>
</dbReference>
<comment type="subcellular location">
    <subcellularLocation>
        <location evidence="1">Periplasm</location>
    </subcellularLocation>
</comment>
<evidence type="ECO:0000313" key="11">
    <source>
        <dbReference type="Proteomes" id="UP000243053"/>
    </source>
</evidence>
<feature type="signal peptide" evidence="8">
    <location>
        <begin position="1"/>
        <end position="24"/>
    </location>
</feature>
<keyword evidence="5" id="KW-0249">Electron transport</keyword>
<evidence type="ECO:0000256" key="8">
    <source>
        <dbReference type="SAM" id="SignalP"/>
    </source>
</evidence>
<dbReference type="Pfam" id="PF00127">
    <property type="entry name" value="Copper-bind"/>
    <property type="match status" value="1"/>
</dbReference>
<organism evidence="10 11">
    <name type="scientific">Colwellia psychrerythraea</name>
    <name type="common">Vibrio psychroerythus</name>
    <dbReference type="NCBI Taxonomy" id="28229"/>
    <lineage>
        <taxon>Bacteria</taxon>
        <taxon>Pseudomonadati</taxon>
        <taxon>Pseudomonadota</taxon>
        <taxon>Gammaproteobacteria</taxon>
        <taxon>Alteromonadales</taxon>
        <taxon>Colwelliaceae</taxon>
        <taxon>Colwellia</taxon>
    </lineage>
</organism>
<gene>
    <name evidence="10" type="ORF">A9Q75_18065</name>
</gene>
<evidence type="ECO:0000256" key="2">
    <source>
        <dbReference type="ARBA" id="ARBA00022448"/>
    </source>
</evidence>
<dbReference type="GO" id="GO:0042597">
    <property type="term" value="C:periplasmic space"/>
    <property type="evidence" value="ECO:0007669"/>
    <property type="project" value="UniProtKB-SubCell"/>
</dbReference>
<keyword evidence="2" id="KW-0813">Transport</keyword>
<dbReference type="InterPro" id="IPR002386">
    <property type="entry name" value="Amicyanin/Pseudoazurin"/>
</dbReference>
<protein>
    <submittedName>
        <fullName evidence="10">Plastocyanin</fullName>
    </submittedName>
</protein>
<evidence type="ECO:0000313" key="10">
    <source>
        <dbReference type="EMBL" id="OUR75208.1"/>
    </source>
</evidence>
<comment type="caution">
    <text evidence="10">The sequence shown here is derived from an EMBL/GenBank/DDBJ whole genome shotgun (WGS) entry which is preliminary data.</text>
</comment>
<comment type="cofactor">
    <cofactor evidence="7">
        <name>Cu cation</name>
        <dbReference type="ChEBI" id="CHEBI:23378"/>
    </cofactor>
    <text evidence="7">Binds 1 copper ion per subunit.</text>
</comment>
<dbReference type="InterPro" id="IPR008972">
    <property type="entry name" value="Cupredoxin"/>
</dbReference>
<evidence type="ECO:0000256" key="4">
    <source>
        <dbReference type="ARBA" id="ARBA00022764"/>
    </source>
</evidence>
<dbReference type="GO" id="GO:0009055">
    <property type="term" value="F:electron transfer activity"/>
    <property type="evidence" value="ECO:0007669"/>
    <property type="project" value="InterPro"/>
</dbReference>
<evidence type="ECO:0000256" key="1">
    <source>
        <dbReference type="ARBA" id="ARBA00004418"/>
    </source>
</evidence>
<name>A0A1Y5DXE9_COLPS</name>
<dbReference type="InterPro" id="IPR000923">
    <property type="entry name" value="BlueCu_1"/>
</dbReference>
<keyword evidence="3 7" id="KW-0479">Metal-binding</keyword>
<dbReference type="Gene3D" id="2.60.40.420">
    <property type="entry name" value="Cupredoxins - blue copper proteins"/>
    <property type="match status" value="1"/>
</dbReference>
<accession>A0A1Y5DXE9</accession>
<feature type="binding site" evidence="7">
    <location>
        <position position="98"/>
    </location>
    <ligand>
        <name>Cu cation</name>
        <dbReference type="ChEBI" id="CHEBI:23378"/>
    </ligand>
</feature>
<feature type="binding site" evidence="7">
    <location>
        <position position="60"/>
    </location>
    <ligand>
        <name>Cu cation</name>
        <dbReference type="ChEBI" id="CHEBI:23378"/>
    </ligand>
</feature>
<keyword evidence="8" id="KW-0732">Signal</keyword>
<evidence type="ECO:0000256" key="3">
    <source>
        <dbReference type="ARBA" id="ARBA00022723"/>
    </source>
</evidence>
<dbReference type="SUPFAM" id="SSF49503">
    <property type="entry name" value="Cupredoxins"/>
    <property type="match status" value="1"/>
</dbReference>
<proteinExistence type="predicted"/>
<keyword evidence="6 7" id="KW-0186">Copper</keyword>
<sequence>MMHRSKVWLFIAGSLLCSAGQVQAKDVIVEIYKKQFIPSEITIEAGDRVIWKNIEKRQYHNVWFKSSGEEEPDYFFPDESYERKFEQSGTFAYECGPHPKMKGKVIVKKADQ</sequence>